<feature type="region of interest" description="Disordered" evidence="1">
    <location>
        <begin position="133"/>
        <end position="296"/>
    </location>
</feature>
<sequence length="309" mass="34656">MSSGKSSSKSPKRKEDVEKPVLSLTLQQIQPRNPPQRCWLNWKQDDVPRQGMRRAPFAQPEPPKFINPEVDTDLMEAFKAYHDDRWSIPALTYKKRSGTTVIIKKAQAFERRYALDGREISRLGIRMQLYYTPDPSRPGPAFNPYGKLPGPLDPRVVGPFVEKPEAKQPSGRQTPSAAESSGHRTPPTAKSSCRRTPPAAKSSGHRTRRIPVHVSKSRAREFRKKAAKVKVTTSHGWRDERPSQITLRRMAAAQTQEEALQSAGDSDWEATSDSKSEKTAGDDSKSGGLAGDERKRDQERALLRLFCGM</sequence>
<accession>A0AAI8YG23</accession>
<feature type="compositionally biased region" description="Basic residues" evidence="1">
    <location>
        <begin position="203"/>
        <end position="228"/>
    </location>
</feature>
<evidence type="ECO:0000313" key="2">
    <source>
        <dbReference type="EMBL" id="CAJ2503285.1"/>
    </source>
</evidence>
<organism evidence="2 3">
    <name type="scientific">Anthostomella pinea</name>
    <dbReference type="NCBI Taxonomy" id="933095"/>
    <lineage>
        <taxon>Eukaryota</taxon>
        <taxon>Fungi</taxon>
        <taxon>Dikarya</taxon>
        <taxon>Ascomycota</taxon>
        <taxon>Pezizomycotina</taxon>
        <taxon>Sordariomycetes</taxon>
        <taxon>Xylariomycetidae</taxon>
        <taxon>Xylariales</taxon>
        <taxon>Xylariaceae</taxon>
        <taxon>Anthostomella</taxon>
    </lineage>
</organism>
<dbReference type="AlphaFoldDB" id="A0AAI8YG23"/>
<feature type="compositionally biased region" description="Polar residues" evidence="1">
    <location>
        <begin position="170"/>
        <end position="179"/>
    </location>
</feature>
<dbReference type="Proteomes" id="UP001295740">
    <property type="component" value="Unassembled WGS sequence"/>
</dbReference>
<feature type="compositionally biased region" description="Basic and acidic residues" evidence="1">
    <location>
        <begin position="272"/>
        <end position="296"/>
    </location>
</feature>
<comment type="caution">
    <text evidence="2">The sequence shown here is derived from an EMBL/GenBank/DDBJ whole genome shotgun (WGS) entry which is preliminary data.</text>
</comment>
<evidence type="ECO:0000256" key="1">
    <source>
        <dbReference type="SAM" id="MobiDB-lite"/>
    </source>
</evidence>
<gene>
    <name evidence="2" type="ORF">KHLLAP_LOCUS3753</name>
</gene>
<name>A0AAI8YG23_9PEZI</name>
<dbReference type="EMBL" id="CAUWAG010000004">
    <property type="protein sequence ID" value="CAJ2503285.1"/>
    <property type="molecule type" value="Genomic_DNA"/>
</dbReference>
<reference evidence="2" key="1">
    <citation type="submission" date="2023-10" db="EMBL/GenBank/DDBJ databases">
        <authorList>
            <person name="Hackl T."/>
        </authorList>
    </citation>
    <scope>NUCLEOTIDE SEQUENCE</scope>
</reference>
<protein>
    <submittedName>
        <fullName evidence="2">Uu.00g106790.m01.CDS01</fullName>
    </submittedName>
</protein>
<keyword evidence="3" id="KW-1185">Reference proteome</keyword>
<evidence type="ECO:0000313" key="3">
    <source>
        <dbReference type="Proteomes" id="UP001295740"/>
    </source>
</evidence>
<feature type="region of interest" description="Disordered" evidence="1">
    <location>
        <begin position="1"/>
        <end position="22"/>
    </location>
</feature>
<proteinExistence type="predicted"/>